<organism evidence="2 3">
    <name type="scientific">Trypanosoma rangeli</name>
    <dbReference type="NCBI Taxonomy" id="5698"/>
    <lineage>
        <taxon>Eukaryota</taxon>
        <taxon>Discoba</taxon>
        <taxon>Euglenozoa</taxon>
        <taxon>Kinetoplastea</taxon>
        <taxon>Metakinetoplastina</taxon>
        <taxon>Trypanosomatida</taxon>
        <taxon>Trypanosomatidae</taxon>
        <taxon>Trypanosoma</taxon>
        <taxon>Herpetosoma</taxon>
    </lineage>
</organism>
<proteinExistence type="predicted"/>
<evidence type="ECO:0000313" key="3">
    <source>
        <dbReference type="Proteomes" id="UP000283634"/>
    </source>
</evidence>
<dbReference type="GeneID" id="40325965"/>
<name>A0A3R7KU04_TRYRA</name>
<dbReference type="GO" id="GO:0003972">
    <property type="term" value="F:RNA ligase (ATP) activity"/>
    <property type="evidence" value="ECO:0007669"/>
    <property type="project" value="InterPro"/>
</dbReference>
<dbReference type="GO" id="GO:0005524">
    <property type="term" value="F:ATP binding"/>
    <property type="evidence" value="ECO:0007669"/>
    <property type="project" value="InterPro"/>
</dbReference>
<evidence type="ECO:0000259" key="1">
    <source>
        <dbReference type="Pfam" id="PF08302"/>
    </source>
</evidence>
<reference evidence="2 3" key="1">
    <citation type="journal article" date="2018" name="BMC Genomics">
        <title>Genomic comparison of Trypanosoma conorhini and Trypanosoma rangeli to Trypanosoma cruzi strains of high and low virulence.</title>
        <authorList>
            <person name="Bradwell K.R."/>
            <person name="Koparde V.N."/>
            <person name="Matveyev A.V."/>
            <person name="Serrano M.G."/>
            <person name="Alves J.M."/>
            <person name="Parikh H."/>
            <person name="Huang B."/>
            <person name="Lee V."/>
            <person name="Espinosa-Alvarez O."/>
            <person name="Ortiz P.A."/>
            <person name="Costa-Martins A.G."/>
            <person name="Teixeira M.M."/>
            <person name="Buck G.A."/>
        </authorList>
    </citation>
    <scope>NUCLEOTIDE SEQUENCE [LARGE SCALE GENOMIC DNA]</scope>
    <source>
        <strain evidence="2 3">AM80</strain>
    </source>
</reference>
<sequence>MMPLFVLQRRSTWARTAALTTGGRGAARWMVLLELHLLFFSLFFGIQGCAKARSRDLYWKKVCNQRESVMGCSNSLEQTMRQADADNECESILSLFPRPVEYAAIQIASPEQVLRLVPPEMLDGKQVQTAFHVTTLYIGRGGCKDPVLLQQLVKLRGASIQLTLVSVVSDAKGTAIAVRNEGEFPCKNAHPHITVANAPGVPAVYSNELLDDSHASDPCRAVVPLPAGTCISGTFGFAFH</sequence>
<gene>
    <name evidence="2" type="ORF">TraAM80_02032</name>
</gene>
<dbReference type="InterPro" id="IPR015965">
    <property type="entry name" value="tRNA_lig_PDEase"/>
</dbReference>
<protein>
    <recommendedName>
        <fullName evidence="1">tRNA ligase phosphodiesterase domain-containing protein</fullName>
    </recommendedName>
</protein>
<comment type="caution">
    <text evidence="2">The sequence shown here is derived from an EMBL/GenBank/DDBJ whole genome shotgun (WGS) entry which is preliminary data.</text>
</comment>
<dbReference type="RefSeq" id="XP_029241108.1">
    <property type="nucleotide sequence ID" value="XM_029379052.1"/>
</dbReference>
<dbReference type="VEuPathDB" id="TriTrypDB:TRSC58_04748"/>
<dbReference type="AlphaFoldDB" id="A0A3R7KU04"/>
<evidence type="ECO:0000313" key="2">
    <source>
        <dbReference type="EMBL" id="RNF09677.1"/>
    </source>
</evidence>
<dbReference type="OrthoDB" id="277779at2759"/>
<dbReference type="EMBL" id="MKGL01000044">
    <property type="protein sequence ID" value="RNF09677.1"/>
    <property type="molecule type" value="Genomic_DNA"/>
</dbReference>
<dbReference type="GO" id="GO:0006388">
    <property type="term" value="P:tRNA splicing, via endonucleolytic cleavage and ligation"/>
    <property type="evidence" value="ECO:0007669"/>
    <property type="project" value="InterPro"/>
</dbReference>
<dbReference type="Proteomes" id="UP000283634">
    <property type="component" value="Unassembled WGS sequence"/>
</dbReference>
<accession>A0A3R7KU04</accession>
<dbReference type="Pfam" id="PF08302">
    <property type="entry name" value="tRNA_lig_CPD"/>
    <property type="match status" value="1"/>
</dbReference>
<keyword evidence="3" id="KW-1185">Reference proteome</keyword>
<dbReference type="OMA" id="HRFERIC"/>
<feature type="domain" description="tRNA ligase phosphodiesterase" evidence="1">
    <location>
        <begin position="151"/>
        <end position="212"/>
    </location>
</feature>